<dbReference type="Proteomes" id="UP000319478">
    <property type="component" value="Unassembled WGS sequence"/>
</dbReference>
<organism evidence="2 3">
    <name type="scientific">Novacetimonas hansenii</name>
    <name type="common">Komagataeibacter hansenii</name>
    <dbReference type="NCBI Taxonomy" id="436"/>
    <lineage>
        <taxon>Bacteria</taxon>
        <taxon>Pseudomonadati</taxon>
        <taxon>Pseudomonadota</taxon>
        <taxon>Alphaproteobacteria</taxon>
        <taxon>Acetobacterales</taxon>
        <taxon>Acetobacteraceae</taxon>
        <taxon>Novacetimonas</taxon>
    </lineage>
</organism>
<dbReference type="RefSeq" id="WP_003621483.1">
    <property type="nucleotide sequence ID" value="NZ_BJNN01000162.1"/>
</dbReference>
<dbReference type="Gene3D" id="1.10.10.10">
    <property type="entry name" value="Winged helix-like DNA-binding domain superfamily/Winged helix DNA-binding domain"/>
    <property type="match status" value="1"/>
</dbReference>
<reference evidence="2 3" key="1">
    <citation type="submission" date="2019-06" db="EMBL/GenBank/DDBJ databases">
        <title>Whole genome shotgun sequence of Komagataeibacter hansenii NBRC 14820.</title>
        <authorList>
            <person name="Hosoyama A."/>
            <person name="Uohara A."/>
            <person name="Ohji S."/>
            <person name="Ichikawa N."/>
        </authorList>
    </citation>
    <scope>NUCLEOTIDE SEQUENCE [LARGE SCALE GENOMIC DNA]</scope>
    <source>
        <strain evidence="2 3">NBRC 14820</strain>
    </source>
</reference>
<protein>
    <submittedName>
        <fullName evidence="2">Transcriptional regulator</fullName>
    </submittedName>
</protein>
<name>A0ABQ0SI75_NOVHA</name>
<dbReference type="Pfam" id="PF02082">
    <property type="entry name" value="Rrf2"/>
    <property type="match status" value="1"/>
</dbReference>
<evidence type="ECO:0000313" key="3">
    <source>
        <dbReference type="Proteomes" id="UP000319478"/>
    </source>
</evidence>
<accession>A0ABQ0SI75</accession>
<dbReference type="InterPro" id="IPR036390">
    <property type="entry name" value="WH_DNA-bd_sf"/>
</dbReference>
<dbReference type="PROSITE" id="PS51197">
    <property type="entry name" value="HTH_RRF2_2"/>
    <property type="match status" value="1"/>
</dbReference>
<sequence>MFMLHTYRPMRLTLHTDYALRTLIYLGIHTDRLTSIHEIAQAYGISENHLIKIIHRLGRGGFVETLRGRRGGLRLGRPAHDILIGDVVRYTEEDLGLVSCMQAPAEGVRPCLLVGGCSLRGILNEALGSFMSVLDSYTLEQAITAHERRLLDAPPPTTP</sequence>
<dbReference type="NCBIfam" id="TIGR00738">
    <property type="entry name" value="rrf2_super"/>
    <property type="match status" value="1"/>
</dbReference>
<evidence type="ECO:0000256" key="1">
    <source>
        <dbReference type="ARBA" id="ARBA00023125"/>
    </source>
</evidence>
<dbReference type="InterPro" id="IPR000944">
    <property type="entry name" value="Tscrpt_reg_Rrf2"/>
</dbReference>
<dbReference type="InterPro" id="IPR036388">
    <property type="entry name" value="WH-like_DNA-bd_sf"/>
</dbReference>
<dbReference type="EMBL" id="BJNN01000162">
    <property type="protein sequence ID" value="GEC65077.1"/>
    <property type="molecule type" value="Genomic_DNA"/>
</dbReference>
<comment type="caution">
    <text evidence="2">The sequence shown here is derived from an EMBL/GenBank/DDBJ whole genome shotgun (WGS) entry which is preliminary data.</text>
</comment>
<evidence type="ECO:0000313" key="2">
    <source>
        <dbReference type="EMBL" id="GEC65077.1"/>
    </source>
</evidence>
<dbReference type="SUPFAM" id="SSF46785">
    <property type="entry name" value="Winged helix' DNA-binding domain"/>
    <property type="match status" value="1"/>
</dbReference>
<dbReference type="PANTHER" id="PTHR33221:SF4">
    <property type="entry name" value="HTH-TYPE TRANSCRIPTIONAL REPRESSOR NSRR"/>
    <property type="match status" value="1"/>
</dbReference>
<dbReference type="PANTHER" id="PTHR33221">
    <property type="entry name" value="WINGED HELIX-TURN-HELIX TRANSCRIPTIONAL REGULATOR, RRF2 FAMILY"/>
    <property type="match status" value="1"/>
</dbReference>
<proteinExistence type="predicted"/>
<gene>
    <name evidence="2" type="ORF">GHA01_29260</name>
</gene>
<keyword evidence="3" id="KW-1185">Reference proteome</keyword>
<keyword evidence="1" id="KW-0238">DNA-binding</keyword>